<dbReference type="UniPathway" id="UPA00196"/>
<dbReference type="EMBL" id="CAJPEV010002051">
    <property type="protein sequence ID" value="CAG0895447.1"/>
    <property type="molecule type" value="Genomic_DNA"/>
</dbReference>
<keyword evidence="13" id="KW-1185">Reference proteome</keyword>
<evidence type="ECO:0000256" key="8">
    <source>
        <dbReference type="ARBA" id="ARBA00022824"/>
    </source>
</evidence>
<evidence type="ECO:0000256" key="3">
    <source>
        <dbReference type="ARBA" id="ARBA00008698"/>
    </source>
</evidence>
<dbReference type="GO" id="GO:0006506">
    <property type="term" value="P:GPI anchor biosynthetic process"/>
    <property type="evidence" value="ECO:0007669"/>
    <property type="project" value="UniProtKB-UniPathway"/>
</dbReference>
<organism evidence="12">
    <name type="scientific">Darwinula stevensoni</name>
    <dbReference type="NCBI Taxonomy" id="69355"/>
    <lineage>
        <taxon>Eukaryota</taxon>
        <taxon>Metazoa</taxon>
        <taxon>Ecdysozoa</taxon>
        <taxon>Arthropoda</taxon>
        <taxon>Crustacea</taxon>
        <taxon>Oligostraca</taxon>
        <taxon>Ostracoda</taxon>
        <taxon>Podocopa</taxon>
        <taxon>Podocopida</taxon>
        <taxon>Darwinulocopina</taxon>
        <taxon>Darwinuloidea</taxon>
        <taxon>Darwinulidae</taxon>
        <taxon>Darwinula</taxon>
    </lineage>
</organism>
<keyword evidence="4 11" id="KW-0337">GPI-anchor biosynthesis</keyword>
<evidence type="ECO:0000256" key="7">
    <source>
        <dbReference type="ARBA" id="ARBA00022692"/>
    </source>
</evidence>
<dbReference type="Proteomes" id="UP000677054">
    <property type="component" value="Unassembled WGS sequence"/>
</dbReference>
<keyword evidence="9 11" id="KW-1133">Transmembrane helix</keyword>
<proteinExistence type="inferred from homology"/>
<evidence type="ECO:0000256" key="6">
    <source>
        <dbReference type="ARBA" id="ARBA00022679"/>
    </source>
</evidence>
<dbReference type="EMBL" id="LR901568">
    <property type="protein sequence ID" value="CAD7248900.1"/>
    <property type="molecule type" value="Genomic_DNA"/>
</dbReference>
<feature type="transmembrane region" description="Helical" evidence="11">
    <location>
        <begin position="94"/>
        <end position="121"/>
    </location>
</feature>
<evidence type="ECO:0000256" key="11">
    <source>
        <dbReference type="RuleBase" id="RU363112"/>
    </source>
</evidence>
<dbReference type="AlphaFoldDB" id="A0A7R8XE45"/>
<comment type="pathway">
    <text evidence="2 11">Glycolipid biosynthesis; glycosylphosphatidylinositol-anchor biosynthesis.</text>
</comment>
<dbReference type="GO" id="GO:0004376">
    <property type="term" value="F:GPI mannosyltransferase activity"/>
    <property type="evidence" value="ECO:0007669"/>
    <property type="project" value="InterPro"/>
</dbReference>
<comment type="caution">
    <text evidence="11">Lacks conserved residue(s) required for the propagation of feature annotation.</text>
</comment>
<evidence type="ECO:0000256" key="10">
    <source>
        <dbReference type="ARBA" id="ARBA00023136"/>
    </source>
</evidence>
<evidence type="ECO:0000256" key="4">
    <source>
        <dbReference type="ARBA" id="ARBA00022502"/>
    </source>
</evidence>
<dbReference type="GO" id="GO:0000009">
    <property type="term" value="F:alpha-1,6-mannosyltransferase activity"/>
    <property type="evidence" value="ECO:0007669"/>
    <property type="project" value="InterPro"/>
</dbReference>
<keyword evidence="10 11" id="KW-0472">Membrane</keyword>
<keyword evidence="5 11" id="KW-0328">Glycosyltransferase</keyword>
<keyword evidence="7 11" id="KW-0812">Transmembrane</keyword>
<protein>
    <recommendedName>
        <fullName evidence="11">GPI mannosyltransferase 2</fullName>
        <ecNumber evidence="11">2.4.1.-</ecNumber>
    </recommendedName>
</protein>
<comment type="similarity">
    <text evidence="3 11">Belongs to the PIGV family.</text>
</comment>
<evidence type="ECO:0000256" key="2">
    <source>
        <dbReference type="ARBA" id="ARBA00004687"/>
    </source>
</evidence>
<evidence type="ECO:0000313" key="13">
    <source>
        <dbReference type="Proteomes" id="UP000677054"/>
    </source>
</evidence>
<evidence type="ECO:0000313" key="12">
    <source>
        <dbReference type="EMBL" id="CAD7248900.1"/>
    </source>
</evidence>
<dbReference type="OrthoDB" id="10252502at2759"/>
<evidence type="ECO:0000256" key="5">
    <source>
        <dbReference type="ARBA" id="ARBA00022676"/>
    </source>
</evidence>
<dbReference type="PANTHER" id="PTHR12468:SF2">
    <property type="entry name" value="GPI MANNOSYLTRANSFERASE 2"/>
    <property type="match status" value="1"/>
</dbReference>
<keyword evidence="6 11" id="KW-0808">Transferase</keyword>
<dbReference type="Pfam" id="PF04188">
    <property type="entry name" value="Mannosyl_trans2"/>
    <property type="match status" value="1"/>
</dbReference>
<accession>A0A7R8XE45</accession>
<name>A0A7R8XE45_9CRUS</name>
<reference evidence="12" key="1">
    <citation type="submission" date="2020-11" db="EMBL/GenBank/DDBJ databases">
        <authorList>
            <person name="Tran Van P."/>
        </authorList>
    </citation>
    <scope>NUCLEOTIDE SEQUENCE</scope>
</reference>
<sequence>MICVGNLLIPDHDAGVFLVYKDPIASKPLDKIAEVALGGLICWDGQHFLQIALHGYQREPSTAFFPLFPLFVRELHNYIFPDEMEIYISPQWSLAIIGIVLNFFLFVLSALAMFCLTFYIFQDLNFAVTAGEYQAVVLWHPSSNLACFKTHTGKRFLPGSSAQMIWQTICALYWRTARCPSVRIGI</sequence>
<dbReference type="PANTHER" id="PTHR12468">
    <property type="entry name" value="GPI MANNOSYLTRANSFERASE 2"/>
    <property type="match status" value="1"/>
</dbReference>
<comment type="function">
    <text evidence="11">Mannosyltransferase involved in glycosylphosphatidylinositol-anchor biosynthesis.</text>
</comment>
<evidence type="ECO:0000256" key="9">
    <source>
        <dbReference type="ARBA" id="ARBA00022989"/>
    </source>
</evidence>
<comment type="subcellular location">
    <subcellularLocation>
        <location evidence="1 11">Endoplasmic reticulum membrane</location>
        <topology evidence="1 11">Multi-pass membrane protein</topology>
    </subcellularLocation>
</comment>
<dbReference type="GO" id="GO:0005789">
    <property type="term" value="C:endoplasmic reticulum membrane"/>
    <property type="evidence" value="ECO:0007669"/>
    <property type="project" value="UniProtKB-SubCell"/>
</dbReference>
<dbReference type="InterPro" id="IPR007315">
    <property type="entry name" value="PIG-V/Gpi18"/>
</dbReference>
<dbReference type="EC" id="2.4.1.-" evidence="11"/>
<evidence type="ECO:0000256" key="1">
    <source>
        <dbReference type="ARBA" id="ARBA00004477"/>
    </source>
</evidence>
<keyword evidence="8 11" id="KW-0256">Endoplasmic reticulum</keyword>
<gene>
    <name evidence="12" type="ORF">DSTB1V02_LOCUS8707</name>
</gene>
<dbReference type="GO" id="GO:0031501">
    <property type="term" value="C:mannosyltransferase complex"/>
    <property type="evidence" value="ECO:0007669"/>
    <property type="project" value="TreeGrafter"/>
</dbReference>